<feature type="transmembrane region" description="Helical" evidence="1">
    <location>
        <begin position="46"/>
        <end position="68"/>
    </location>
</feature>
<dbReference type="EMBL" id="JABBXF010000014">
    <property type="protein sequence ID" value="NVK77584.1"/>
    <property type="molecule type" value="Genomic_DNA"/>
</dbReference>
<reference evidence="2 3" key="1">
    <citation type="submission" date="2020-04" db="EMBL/GenBank/DDBJ databases">
        <title>Draft Genome Sequence of Streptomyces morookaense DSM 40503, an 8-azaguanine-producing strain.</title>
        <authorList>
            <person name="Qi J."/>
            <person name="Gao J.-M."/>
        </authorList>
    </citation>
    <scope>NUCLEOTIDE SEQUENCE [LARGE SCALE GENOMIC DNA]</scope>
    <source>
        <strain evidence="2 3">DSM 40503</strain>
    </source>
</reference>
<dbReference type="AlphaFoldDB" id="A0A7Y7B243"/>
<gene>
    <name evidence="2" type="ORF">HG542_07885</name>
</gene>
<feature type="transmembrane region" description="Helical" evidence="1">
    <location>
        <begin position="12"/>
        <end position="34"/>
    </location>
</feature>
<name>A0A7Y7B243_STRMO</name>
<keyword evidence="1" id="KW-1133">Transmembrane helix</keyword>
<sequence length="424" mass="43081">MSRPLRAWGEALAAVVAGTAAMAAVAAAGLWAAGADGLPGDAFPSVVAATMVAAVGGSVELTGGAGFFGHTAAELTVVPLSVTLAWALAMGTVFLHPLRHRAVTGGTELLGRVARTAVLWLLVLLLLTRAARHTFTLRIGGDILNDIGEALGVTPAVGFRADPGPTLGFGLLWLLAVLAAALAVSRRAPLPPRLLPLQDAVRPAAFAMLAVLLAYVVLGVVVGVVTLFTHGHPAQTCAVLLLGLPNLAWMAFGVGLGGSWTGHVPAGIGLPMPSALAAVLREPHRGEATVNAATLAEHDGRAWVLVALAVLALLAAGFLAAVRAPARTRTWQHAVHLAVALAVTLLATGLLTNVSARYGLSLLGLGDLGGFGSGEVRLHARLLHLVGLGVLWGLAAGVLGSLLAVRVRRRGEVEEEVEGEGAGP</sequence>
<organism evidence="2 3">
    <name type="scientific">Streptomyces morookaense</name>
    <name type="common">Streptoverticillium morookaense</name>
    <dbReference type="NCBI Taxonomy" id="1970"/>
    <lineage>
        <taxon>Bacteria</taxon>
        <taxon>Bacillati</taxon>
        <taxon>Actinomycetota</taxon>
        <taxon>Actinomycetes</taxon>
        <taxon>Kitasatosporales</taxon>
        <taxon>Streptomycetaceae</taxon>
        <taxon>Streptomyces</taxon>
    </lineage>
</organism>
<feature type="transmembrane region" description="Helical" evidence="1">
    <location>
        <begin position="302"/>
        <end position="322"/>
    </location>
</feature>
<accession>A0A7Y7B243</accession>
<evidence type="ECO:0008006" key="4">
    <source>
        <dbReference type="Google" id="ProtNLM"/>
    </source>
</evidence>
<feature type="transmembrane region" description="Helical" evidence="1">
    <location>
        <begin position="204"/>
        <end position="228"/>
    </location>
</feature>
<keyword evidence="1" id="KW-0472">Membrane</keyword>
<feature type="transmembrane region" description="Helical" evidence="1">
    <location>
        <begin position="334"/>
        <end position="356"/>
    </location>
</feature>
<evidence type="ECO:0000313" key="3">
    <source>
        <dbReference type="Proteomes" id="UP000587462"/>
    </source>
</evidence>
<feature type="transmembrane region" description="Helical" evidence="1">
    <location>
        <begin position="109"/>
        <end position="128"/>
    </location>
</feature>
<dbReference type="Proteomes" id="UP000587462">
    <property type="component" value="Unassembled WGS sequence"/>
</dbReference>
<feature type="transmembrane region" description="Helical" evidence="1">
    <location>
        <begin position="166"/>
        <end position="184"/>
    </location>
</feature>
<comment type="caution">
    <text evidence="2">The sequence shown here is derived from an EMBL/GenBank/DDBJ whole genome shotgun (WGS) entry which is preliminary data.</text>
</comment>
<protein>
    <recommendedName>
        <fullName evidence="4">Integral membrane protein</fullName>
    </recommendedName>
</protein>
<dbReference type="InterPro" id="IPR047724">
    <property type="entry name" value="Streptophobe"/>
</dbReference>
<evidence type="ECO:0000256" key="1">
    <source>
        <dbReference type="SAM" id="Phobius"/>
    </source>
</evidence>
<feature type="transmembrane region" description="Helical" evidence="1">
    <location>
        <begin position="240"/>
        <end position="260"/>
    </location>
</feature>
<dbReference type="RefSeq" id="WP_171079376.1">
    <property type="nucleotide sequence ID" value="NZ_BNBU01000001.1"/>
</dbReference>
<feature type="transmembrane region" description="Helical" evidence="1">
    <location>
        <begin position="382"/>
        <end position="405"/>
    </location>
</feature>
<keyword evidence="3" id="KW-1185">Reference proteome</keyword>
<dbReference type="NCBIfam" id="NF038391">
    <property type="entry name" value="streptophobe"/>
    <property type="match status" value="1"/>
</dbReference>
<keyword evidence="1" id="KW-0812">Transmembrane</keyword>
<proteinExistence type="predicted"/>
<evidence type="ECO:0000313" key="2">
    <source>
        <dbReference type="EMBL" id="NVK77584.1"/>
    </source>
</evidence>
<feature type="transmembrane region" description="Helical" evidence="1">
    <location>
        <begin position="75"/>
        <end position="97"/>
    </location>
</feature>